<dbReference type="eggNOG" id="arCOG03447">
    <property type="taxonomic scope" value="Archaea"/>
</dbReference>
<dbReference type="PANTHER" id="PTHR30569">
    <property type="entry name" value="CYTOSINE TRANSPORTER CODB"/>
    <property type="match status" value="1"/>
</dbReference>
<evidence type="ECO:0000256" key="3">
    <source>
        <dbReference type="ARBA" id="ARBA00022692"/>
    </source>
</evidence>
<feature type="transmembrane region" description="Helical" evidence="6">
    <location>
        <begin position="142"/>
        <end position="165"/>
    </location>
</feature>
<gene>
    <name evidence="7" type="ordered locus">Cmaq_1828</name>
</gene>
<dbReference type="KEGG" id="cma:Cmaq_1828"/>
<feature type="transmembrane region" description="Helical" evidence="6">
    <location>
        <begin position="277"/>
        <end position="295"/>
    </location>
</feature>
<dbReference type="RefSeq" id="WP_012186864.1">
    <property type="nucleotide sequence ID" value="NC_009954.1"/>
</dbReference>
<dbReference type="HOGENOM" id="CLU_035711_0_1_2"/>
<keyword evidence="8" id="KW-1185">Reference proteome</keyword>
<comment type="subcellular location">
    <subcellularLocation>
        <location evidence="1">Membrane</location>
        <topology evidence="1">Multi-pass membrane protein</topology>
    </subcellularLocation>
</comment>
<proteinExistence type="inferred from homology"/>
<feature type="transmembrane region" description="Helical" evidence="6">
    <location>
        <begin position="417"/>
        <end position="435"/>
    </location>
</feature>
<dbReference type="Gene3D" id="1.10.4160.10">
    <property type="entry name" value="Hydantoin permease"/>
    <property type="match status" value="1"/>
</dbReference>
<dbReference type="EMBL" id="CP000852">
    <property type="protein sequence ID" value="ABW02645.1"/>
    <property type="molecule type" value="Genomic_DNA"/>
</dbReference>
<reference evidence="7 8" key="1">
    <citation type="submission" date="2007-10" db="EMBL/GenBank/DDBJ databases">
        <title>Complete sequence of Caldivirga maquilingensis IC-167.</title>
        <authorList>
            <consortium name="US DOE Joint Genome Institute"/>
            <person name="Copeland A."/>
            <person name="Lucas S."/>
            <person name="Lapidus A."/>
            <person name="Barry K."/>
            <person name="Glavina del Rio T."/>
            <person name="Dalin E."/>
            <person name="Tice H."/>
            <person name="Pitluck S."/>
            <person name="Saunders E."/>
            <person name="Brettin T."/>
            <person name="Bruce D."/>
            <person name="Detter J.C."/>
            <person name="Han C."/>
            <person name="Schmutz J."/>
            <person name="Larimer F."/>
            <person name="Land M."/>
            <person name="Hauser L."/>
            <person name="Kyrpides N."/>
            <person name="Ivanova N."/>
            <person name="Biddle J.F."/>
            <person name="Zhang Z."/>
            <person name="Fitz-Gibbon S.T."/>
            <person name="Lowe T.M."/>
            <person name="Saltikov C."/>
            <person name="House C.H."/>
            <person name="Richardson P."/>
        </authorList>
    </citation>
    <scope>NUCLEOTIDE SEQUENCE [LARGE SCALE GENOMIC DNA]</scope>
    <source>
        <strain evidence="8">ATCC 700844 / DSM 13496 / JCM 10307 / IC-167</strain>
    </source>
</reference>
<keyword evidence="4 6" id="KW-1133">Transmembrane helix</keyword>
<feature type="transmembrane region" description="Helical" evidence="6">
    <location>
        <begin position="248"/>
        <end position="271"/>
    </location>
</feature>
<dbReference type="InterPro" id="IPR030191">
    <property type="entry name" value="CodB"/>
</dbReference>
<evidence type="ECO:0000256" key="5">
    <source>
        <dbReference type="ARBA" id="ARBA00023136"/>
    </source>
</evidence>
<feature type="transmembrane region" description="Helical" evidence="6">
    <location>
        <begin position="316"/>
        <end position="334"/>
    </location>
</feature>
<feature type="transmembrane region" description="Helical" evidence="6">
    <location>
        <begin position="346"/>
        <end position="372"/>
    </location>
</feature>
<comment type="similarity">
    <text evidence="2">Belongs to the purine-cytosine permease (2.A.39) family.</text>
</comment>
<feature type="transmembrane region" description="Helical" evidence="6">
    <location>
        <begin position="177"/>
        <end position="201"/>
    </location>
</feature>
<organism evidence="7 8">
    <name type="scientific">Caldivirga maquilingensis (strain ATCC 700844 / DSM 13496 / JCM 10307 / IC-167)</name>
    <dbReference type="NCBI Taxonomy" id="397948"/>
    <lineage>
        <taxon>Archaea</taxon>
        <taxon>Thermoproteota</taxon>
        <taxon>Thermoprotei</taxon>
        <taxon>Thermoproteales</taxon>
        <taxon>Thermoproteaceae</taxon>
        <taxon>Caldivirga</taxon>
    </lineage>
</organism>
<protein>
    <submittedName>
        <fullName evidence="7">Permease for cytosine/purines uracil thiamine allantoin</fullName>
    </submittedName>
</protein>
<feature type="transmembrane region" description="Helical" evidence="6">
    <location>
        <begin position="62"/>
        <end position="85"/>
    </location>
</feature>
<dbReference type="OrthoDB" id="111380at2157"/>
<dbReference type="PANTHER" id="PTHR30569:SF0">
    <property type="entry name" value="CYTOSINE PERMEASE"/>
    <property type="match status" value="1"/>
</dbReference>
<dbReference type="STRING" id="397948.Cmaq_1828"/>
<dbReference type="InterPro" id="IPR001248">
    <property type="entry name" value="Pur-cyt_permease"/>
</dbReference>
<accession>A8MB16</accession>
<dbReference type="GO" id="GO:0015209">
    <property type="term" value="F:cytosine transmembrane transporter activity"/>
    <property type="evidence" value="ECO:0007669"/>
    <property type="project" value="InterPro"/>
</dbReference>
<keyword evidence="3 6" id="KW-0812">Transmembrane</keyword>
<dbReference type="Proteomes" id="UP000001137">
    <property type="component" value="Chromosome"/>
</dbReference>
<feature type="transmembrane region" description="Helical" evidence="6">
    <location>
        <begin position="207"/>
        <end position="227"/>
    </location>
</feature>
<evidence type="ECO:0000256" key="2">
    <source>
        <dbReference type="ARBA" id="ARBA00008974"/>
    </source>
</evidence>
<feature type="transmembrane region" description="Helical" evidence="6">
    <location>
        <begin position="32"/>
        <end position="56"/>
    </location>
</feature>
<evidence type="ECO:0000256" key="1">
    <source>
        <dbReference type="ARBA" id="ARBA00004141"/>
    </source>
</evidence>
<feature type="transmembrane region" description="Helical" evidence="6">
    <location>
        <begin position="105"/>
        <end position="122"/>
    </location>
</feature>
<sequence>MAGEPRRQRRFIFDDYSIEEVPIVERYGLYNVFLTLSASFGAIAVLFAGGVLGGGLNFTNAIIAVMVGNIILSIIGALSGVIGAYSGLSTYVGWRLPFGRVGGKLLGFALITITTGIGWFAVESWFFGVVMNEIYPNNPFFSVWAAALWGGALMILSTYIGYRALSFLSYFILPQHVWLIAVGLFLAISLHGGWGAVWTAVPKSHMSLADAITATVGLYIAGSLIAPDITRFAKRPRDSVVAWVLHMFVFYPFLILGAVAIVLLTGSVIITEDMLKLGMGLGILLIIVLGQWIINTVNLYSGSLSFTNAIPIRRDYSSIIVGIIGTLLAAYWGYTAGASLAPFESFITVLGSLLPAAGGSVFAEFFIVKPYLEGVKNPFERFKLIPGKEYPELNLTGILSFAAGALAGFFLTVGIAAINAILVAFIVHVILAYAFKRTEIKYELGKYVYMGGVVK</sequence>
<name>A8MB16_CALMQ</name>
<evidence type="ECO:0000313" key="7">
    <source>
        <dbReference type="EMBL" id="ABW02645.1"/>
    </source>
</evidence>
<dbReference type="AlphaFoldDB" id="A8MB16"/>
<keyword evidence="5 6" id="KW-0472">Membrane</keyword>
<dbReference type="GO" id="GO:0005886">
    <property type="term" value="C:plasma membrane"/>
    <property type="evidence" value="ECO:0007669"/>
    <property type="project" value="TreeGrafter"/>
</dbReference>
<dbReference type="Pfam" id="PF02133">
    <property type="entry name" value="Transp_cyt_pur"/>
    <property type="match status" value="1"/>
</dbReference>
<evidence type="ECO:0000256" key="6">
    <source>
        <dbReference type="SAM" id="Phobius"/>
    </source>
</evidence>
<evidence type="ECO:0000256" key="4">
    <source>
        <dbReference type="ARBA" id="ARBA00022989"/>
    </source>
</evidence>
<dbReference type="GeneID" id="5708729"/>
<evidence type="ECO:0000313" key="8">
    <source>
        <dbReference type="Proteomes" id="UP000001137"/>
    </source>
</evidence>